<dbReference type="EMBL" id="CCKQ01006245">
    <property type="protein sequence ID" value="CDW77536.1"/>
    <property type="molecule type" value="Genomic_DNA"/>
</dbReference>
<protein>
    <submittedName>
        <fullName evidence="2">Uncharacterized protein</fullName>
    </submittedName>
</protein>
<dbReference type="InParanoid" id="A0A078A6M9"/>
<feature type="region of interest" description="Disordered" evidence="1">
    <location>
        <begin position="75"/>
        <end position="100"/>
    </location>
</feature>
<evidence type="ECO:0000313" key="3">
    <source>
        <dbReference type="Proteomes" id="UP000039865"/>
    </source>
</evidence>
<sequence>MIKLVDDFFELRPKQLPNREIEAIDEENISFKSIRPNRTYESIKKKYYQNERKRKFEEFKKQREEEDAQKLGVGMYNHRSGGKRPKYDEITQSKPKQDASLNIKTESVHSDQKHLNAKGEFQIGYSSSASKIKQQQSQGSQAQLSQTMQMNEFSQMKEQIKNNSQSMRSSQQKSERISAKEKQQMLSNLYIQEIRETVDSQYHNDFKKLLKEMRENRVFDPIFSNQSIIQIELFDKCPNPNAIHAIQNMMDEVQNYEMRKRVSIDTAQYINRIYRERYLEITRLFYKLYEEKYPPQKGLEEGDFFADINPKKEQDEEDEEILCSICYFKKQVQLPLTYLIIQGSLYIKMQAYRMSKLLGIMAQQHIGMSNLQGQNQKELDIPSQQIG</sequence>
<proteinExistence type="predicted"/>
<dbReference type="Proteomes" id="UP000039865">
    <property type="component" value="Unassembled WGS sequence"/>
</dbReference>
<feature type="compositionally biased region" description="Basic and acidic residues" evidence="1">
    <location>
        <begin position="85"/>
        <end position="97"/>
    </location>
</feature>
<evidence type="ECO:0000313" key="2">
    <source>
        <dbReference type="EMBL" id="CDW77536.1"/>
    </source>
</evidence>
<evidence type="ECO:0000256" key="1">
    <source>
        <dbReference type="SAM" id="MobiDB-lite"/>
    </source>
</evidence>
<name>A0A078A6M9_STYLE</name>
<gene>
    <name evidence="2" type="primary">Contig10456.g11162</name>
    <name evidence="2" type="ORF">STYLEM_6499</name>
</gene>
<keyword evidence="3" id="KW-1185">Reference proteome</keyword>
<dbReference type="AlphaFoldDB" id="A0A078A6M9"/>
<organism evidence="2 3">
    <name type="scientific">Stylonychia lemnae</name>
    <name type="common">Ciliate</name>
    <dbReference type="NCBI Taxonomy" id="5949"/>
    <lineage>
        <taxon>Eukaryota</taxon>
        <taxon>Sar</taxon>
        <taxon>Alveolata</taxon>
        <taxon>Ciliophora</taxon>
        <taxon>Intramacronucleata</taxon>
        <taxon>Spirotrichea</taxon>
        <taxon>Stichotrichia</taxon>
        <taxon>Sporadotrichida</taxon>
        <taxon>Oxytrichidae</taxon>
        <taxon>Stylonychinae</taxon>
        <taxon>Stylonychia</taxon>
    </lineage>
</organism>
<accession>A0A078A6M9</accession>
<reference evidence="2 3" key="1">
    <citation type="submission" date="2014-06" db="EMBL/GenBank/DDBJ databases">
        <authorList>
            <person name="Swart Estienne"/>
        </authorList>
    </citation>
    <scope>NUCLEOTIDE SEQUENCE [LARGE SCALE GENOMIC DNA]</scope>
    <source>
        <strain evidence="2 3">130c</strain>
    </source>
</reference>